<reference evidence="3" key="1">
    <citation type="journal article" date="2019" name="Int. J. Syst. Evol. Microbiol.">
        <title>The Global Catalogue of Microorganisms (GCM) 10K type strain sequencing project: providing services to taxonomists for standard genome sequencing and annotation.</title>
        <authorList>
            <consortium name="The Broad Institute Genomics Platform"/>
            <consortium name="The Broad Institute Genome Sequencing Center for Infectious Disease"/>
            <person name="Wu L."/>
            <person name="Ma J."/>
        </authorList>
    </citation>
    <scope>NUCLEOTIDE SEQUENCE [LARGE SCALE GENOMIC DNA]</scope>
    <source>
        <strain evidence="3">JCM 17983</strain>
    </source>
</reference>
<accession>A0ABP9ELD0</accession>
<keyword evidence="3" id="KW-1185">Reference proteome</keyword>
<feature type="region of interest" description="Disordered" evidence="1">
    <location>
        <begin position="1"/>
        <end position="45"/>
    </location>
</feature>
<dbReference type="EMBL" id="BAABHQ010000007">
    <property type="protein sequence ID" value="GAA4878121.1"/>
    <property type="molecule type" value="Genomic_DNA"/>
</dbReference>
<name>A0ABP9ELD0_9PSEU</name>
<gene>
    <name evidence="2" type="ORF">GCM10023203_30770</name>
</gene>
<evidence type="ECO:0000313" key="3">
    <source>
        <dbReference type="Proteomes" id="UP001500457"/>
    </source>
</evidence>
<protein>
    <submittedName>
        <fullName evidence="2">Uncharacterized protein</fullName>
    </submittedName>
</protein>
<feature type="compositionally biased region" description="Basic and acidic residues" evidence="1">
    <location>
        <begin position="23"/>
        <end position="39"/>
    </location>
</feature>
<dbReference type="Proteomes" id="UP001500457">
    <property type="component" value="Unassembled WGS sequence"/>
</dbReference>
<proteinExistence type="predicted"/>
<evidence type="ECO:0000313" key="2">
    <source>
        <dbReference type="EMBL" id="GAA4878121.1"/>
    </source>
</evidence>
<comment type="caution">
    <text evidence="2">The sequence shown here is derived from an EMBL/GenBank/DDBJ whole genome shotgun (WGS) entry which is preliminary data.</text>
</comment>
<evidence type="ECO:0000256" key="1">
    <source>
        <dbReference type="SAM" id="MobiDB-lite"/>
    </source>
</evidence>
<organism evidence="2 3">
    <name type="scientific">Actinomycetospora straminea</name>
    <dbReference type="NCBI Taxonomy" id="663607"/>
    <lineage>
        <taxon>Bacteria</taxon>
        <taxon>Bacillati</taxon>
        <taxon>Actinomycetota</taxon>
        <taxon>Actinomycetes</taxon>
        <taxon>Pseudonocardiales</taxon>
        <taxon>Pseudonocardiaceae</taxon>
        <taxon>Actinomycetospora</taxon>
    </lineage>
</organism>
<sequence>MGRVRVTGGRGHGAGPAGHVRAPHWERPRAGVGVRDRSPSADVPGVPRMITGECHYCESVRVWKLYPMRHEDGCPTGGRRPQRLSPDEAALFAHPDLAELDLEISAWYPQLVA</sequence>